<accession>A0A4Y8PQK3</accession>
<feature type="region of interest" description="Disordered" evidence="1">
    <location>
        <begin position="69"/>
        <end position="89"/>
    </location>
</feature>
<proteinExistence type="predicted"/>
<keyword evidence="2" id="KW-0812">Transmembrane</keyword>
<gene>
    <name evidence="3" type="ORF">B5M42_23890</name>
</gene>
<evidence type="ECO:0000313" key="4">
    <source>
        <dbReference type="Proteomes" id="UP000298246"/>
    </source>
</evidence>
<organism evidence="3 4">
    <name type="scientific">Paenibacillus athensensis</name>
    <dbReference type="NCBI Taxonomy" id="1967502"/>
    <lineage>
        <taxon>Bacteria</taxon>
        <taxon>Bacillati</taxon>
        <taxon>Bacillota</taxon>
        <taxon>Bacilli</taxon>
        <taxon>Bacillales</taxon>
        <taxon>Paenibacillaceae</taxon>
        <taxon>Paenibacillus</taxon>
    </lineage>
</organism>
<comment type="caution">
    <text evidence="3">The sequence shown here is derived from an EMBL/GenBank/DDBJ whole genome shotgun (WGS) entry which is preliminary data.</text>
</comment>
<protein>
    <submittedName>
        <fullName evidence="3">Uncharacterized protein</fullName>
    </submittedName>
</protein>
<keyword evidence="2" id="KW-0472">Membrane</keyword>
<feature type="transmembrane region" description="Helical" evidence="2">
    <location>
        <begin position="7"/>
        <end position="29"/>
    </location>
</feature>
<feature type="compositionally biased region" description="Polar residues" evidence="1">
    <location>
        <begin position="76"/>
        <end position="89"/>
    </location>
</feature>
<keyword evidence="2" id="KW-1133">Transmembrane helix</keyword>
<reference evidence="3 4" key="1">
    <citation type="submission" date="2017-03" db="EMBL/GenBank/DDBJ databases">
        <title>Isolation of Levoglucosan Utilizing Bacteria.</title>
        <authorList>
            <person name="Arya A.S."/>
        </authorList>
    </citation>
    <scope>NUCLEOTIDE SEQUENCE [LARGE SCALE GENOMIC DNA]</scope>
    <source>
        <strain evidence="3 4">MEC069</strain>
    </source>
</reference>
<dbReference type="EMBL" id="MYFO01000059">
    <property type="protein sequence ID" value="TFE83049.1"/>
    <property type="molecule type" value="Genomic_DNA"/>
</dbReference>
<evidence type="ECO:0000256" key="1">
    <source>
        <dbReference type="SAM" id="MobiDB-lite"/>
    </source>
</evidence>
<dbReference type="RefSeq" id="WP_134757505.1">
    <property type="nucleotide sequence ID" value="NZ_MYFO02000004.1"/>
</dbReference>
<name>A0A4Y8PQK3_9BACL</name>
<dbReference type="Proteomes" id="UP000298246">
    <property type="component" value="Unassembled WGS sequence"/>
</dbReference>
<evidence type="ECO:0000313" key="3">
    <source>
        <dbReference type="EMBL" id="TFE83049.1"/>
    </source>
</evidence>
<evidence type="ECO:0000256" key="2">
    <source>
        <dbReference type="SAM" id="Phobius"/>
    </source>
</evidence>
<dbReference type="AlphaFoldDB" id="A0A4Y8PQK3"/>
<keyword evidence="4" id="KW-1185">Reference proteome</keyword>
<sequence length="89" mass="9573">MEISADVSFIVLLLGLGGLLLGCGLGWVASGRPLLPGTEVAMDLLPPKRGSSGIERRRADELHWIRRKLPGRRSGRSGQDEPSSSYCVT</sequence>